<comment type="caution">
    <text evidence="8">The sequence shown here is derived from an EMBL/GenBank/DDBJ whole genome shotgun (WGS) entry which is preliminary data.</text>
</comment>
<dbReference type="NCBIfam" id="TIGR00255">
    <property type="entry name" value="YicC/YloC family endoribonuclease"/>
    <property type="match status" value="1"/>
</dbReference>
<dbReference type="PANTHER" id="PTHR30636">
    <property type="entry name" value="UPF0701 PROTEIN YICC"/>
    <property type="match status" value="1"/>
</dbReference>
<dbReference type="GO" id="GO:0004521">
    <property type="term" value="F:RNA endonuclease activity"/>
    <property type="evidence" value="ECO:0007669"/>
    <property type="project" value="InterPro"/>
</dbReference>
<dbReference type="GO" id="GO:0016787">
    <property type="term" value="F:hydrolase activity"/>
    <property type="evidence" value="ECO:0007669"/>
    <property type="project" value="UniProtKB-KW"/>
</dbReference>
<evidence type="ECO:0000256" key="5">
    <source>
        <dbReference type="ARBA" id="ARBA00035648"/>
    </source>
</evidence>
<protein>
    <submittedName>
        <fullName evidence="8">Uncharacterized protein (TIGR00255 family)</fullName>
    </submittedName>
</protein>
<evidence type="ECO:0000259" key="7">
    <source>
        <dbReference type="Pfam" id="PF08340"/>
    </source>
</evidence>
<feature type="domain" description="Endoribonuclease YicC-like C-terminal" evidence="7">
    <location>
        <begin position="171"/>
        <end position="288"/>
    </location>
</feature>
<evidence type="ECO:0000259" key="6">
    <source>
        <dbReference type="Pfam" id="PF03755"/>
    </source>
</evidence>
<reference evidence="8 9" key="1">
    <citation type="submission" date="2018-07" db="EMBL/GenBank/DDBJ databases">
        <title>Genomic Encyclopedia of Type Strains, Phase IV (KMG-IV): sequencing the most valuable type-strain genomes for metagenomic binning, comparative biology and taxonomic classification.</title>
        <authorList>
            <person name="Goeker M."/>
        </authorList>
    </citation>
    <scope>NUCLEOTIDE SEQUENCE [LARGE SCALE GENOMIC DNA]</scope>
    <source>
        <strain evidence="8 9">DSM 21410</strain>
    </source>
</reference>
<dbReference type="Pfam" id="PF08340">
    <property type="entry name" value="YicC-like_C"/>
    <property type="match status" value="1"/>
</dbReference>
<evidence type="ECO:0000256" key="3">
    <source>
        <dbReference type="ARBA" id="ARBA00022759"/>
    </source>
</evidence>
<keyword evidence="9" id="KW-1185">Reference proteome</keyword>
<feature type="domain" description="Endoribonuclease YicC-like N-terminal" evidence="6">
    <location>
        <begin position="5"/>
        <end position="153"/>
    </location>
</feature>
<comment type="cofactor">
    <cofactor evidence="1">
        <name>a divalent metal cation</name>
        <dbReference type="ChEBI" id="CHEBI:60240"/>
    </cofactor>
</comment>
<evidence type="ECO:0000256" key="4">
    <source>
        <dbReference type="ARBA" id="ARBA00022801"/>
    </source>
</evidence>
<keyword evidence="4" id="KW-0378">Hydrolase</keyword>
<evidence type="ECO:0000313" key="8">
    <source>
        <dbReference type="EMBL" id="RCX02031.1"/>
    </source>
</evidence>
<name>A0A368ZYJ2_9FLAO</name>
<dbReference type="InterPro" id="IPR013551">
    <property type="entry name" value="YicC-like_C"/>
</dbReference>
<dbReference type="Pfam" id="PF03755">
    <property type="entry name" value="YicC-like_N"/>
    <property type="match status" value="1"/>
</dbReference>
<sequence>MPVFSMTGFGKHSFQVKNKNYTIEIKTLNSKQLDLTLRIPPEFRPLEPTIRKIMSSALERGKVDVAIYAENCFDYLPFDEKTLLKYVSYFKKLSESQSIHSDPLLAALRMPDLFSSPISEDFSTDEIFLIESEIFQCVSSVITHRKEEGQSLKTEFQRALGEIKKLLSQIEPYEQSRIAHVRSKLMSNLKSLGDECSFDTNRFEQELIYYLEKMDFTEEKVRLASHLNYFETTMENEASCGRKLNFIAQEMGREINTLGAKANHAEIQKIVVQMKDELEKIKEQVLNVL</sequence>
<dbReference type="EMBL" id="QPJS01000005">
    <property type="protein sequence ID" value="RCX02031.1"/>
    <property type="molecule type" value="Genomic_DNA"/>
</dbReference>
<dbReference type="InterPro" id="IPR013527">
    <property type="entry name" value="YicC-like_N"/>
</dbReference>
<dbReference type="PANTHER" id="PTHR30636:SF3">
    <property type="entry name" value="UPF0701 PROTEIN YICC"/>
    <property type="match status" value="1"/>
</dbReference>
<organism evidence="8 9">
    <name type="scientific">Schleiferia thermophila</name>
    <dbReference type="NCBI Taxonomy" id="884107"/>
    <lineage>
        <taxon>Bacteria</taxon>
        <taxon>Pseudomonadati</taxon>
        <taxon>Bacteroidota</taxon>
        <taxon>Flavobacteriia</taxon>
        <taxon>Flavobacteriales</taxon>
        <taxon>Schleiferiaceae</taxon>
        <taxon>Schleiferia</taxon>
    </lineage>
</organism>
<dbReference type="InterPro" id="IPR005229">
    <property type="entry name" value="YicC/YloC-like"/>
</dbReference>
<evidence type="ECO:0000256" key="1">
    <source>
        <dbReference type="ARBA" id="ARBA00001968"/>
    </source>
</evidence>
<proteinExistence type="inferred from homology"/>
<evidence type="ECO:0000313" key="9">
    <source>
        <dbReference type="Proteomes" id="UP000253517"/>
    </source>
</evidence>
<gene>
    <name evidence="8" type="ORF">DES35_1052</name>
</gene>
<keyword evidence="3" id="KW-0255">Endonuclease</keyword>
<evidence type="ECO:0000256" key="2">
    <source>
        <dbReference type="ARBA" id="ARBA00022722"/>
    </source>
</evidence>
<comment type="similarity">
    <text evidence="5">Belongs to the YicC/YloC family.</text>
</comment>
<dbReference type="Proteomes" id="UP000253517">
    <property type="component" value="Unassembled WGS sequence"/>
</dbReference>
<dbReference type="RefSeq" id="WP_037359986.1">
    <property type="nucleotide sequence ID" value="NZ_BHZF01000004.1"/>
</dbReference>
<accession>A0A368ZYJ2</accession>
<keyword evidence="2" id="KW-0540">Nuclease</keyword>
<dbReference type="AlphaFoldDB" id="A0A368ZYJ2"/>